<gene>
    <name evidence="5" type="ORF">LSH36_187g06027</name>
</gene>
<evidence type="ECO:0000256" key="3">
    <source>
        <dbReference type="ARBA" id="ARBA00022839"/>
    </source>
</evidence>
<dbReference type="SMART" id="SM00479">
    <property type="entry name" value="EXOIII"/>
    <property type="match status" value="1"/>
</dbReference>
<keyword evidence="6" id="KW-1185">Reference proteome</keyword>
<dbReference type="InterPro" id="IPR036397">
    <property type="entry name" value="RNaseH_sf"/>
</dbReference>
<dbReference type="PANTHER" id="PTHR23044:SF61">
    <property type="entry name" value="3'-5' EXORIBONUCLEASE 1-RELATED"/>
    <property type="match status" value="1"/>
</dbReference>
<accession>A0AAD9JQS9</accession>
<dbReference type="InterPro" id="IPR047201">
    <property type="entry name" value="ERI-1_3'hExo-like"/>
</dbReference>
<dbReference type="EMBL" id="JAODUP010000187">
    <property type="protein sequence ID" value="KAK2157668.1"/>
    <property type="molecule type" value="Genomic_DNA"/>
</dbReference>
<dbReference type="SUPFAM" id="SSF53098">
    <property type="entry name" value="Ribonuclease H-like"/>
    <property type="match status" value="1"/>
</dbReference>
<keyword evidence="2" id="KW-0378">Hydrolase</keyword>
<dbReference type="GO" id="GO:0000175">
    <property type="term" value="F:3'-5'-RNA exonuclease activity"/>
    <property type="evidence" value="ECO:0007669"/>
    <property type="project" value="InterPro"/>
</dbReference>
<evidence type="ECO:0000256" key="1">
    <source>
        <dbReference type="ARBA" id="ARBA00022722"/>
    </source>
</evidence>
<protein>
    <recommendedName>
        <fullName evidence="4">Exonuclease domain-containing protein</fullName>
    </recommendedName>
</protein>
<reference evidence="5" key="1">
    <citation type="journal article" date="2023" name="Mol. Biol. Evol.">
        <title>Third-Generation Sequencing Reveals the Adaptive Role of the Epigenome in Three Deep-Sea Polychaetes.</title>
        <authorList>
            <person name="Perez M."/>
            <person name="Aroh O."/>
            <person name="Sun Y."/>
            <person name="Lan Y."/>
            <person name="Juniper S.K."/>
            <person name="Young C.R."/>
            <person name="Angers B."/>
            <person name="Qian P.Y."/>
        </authorList>
    </citation>
    <scope>NUCLEOTIDE SEQUENCE</scope>
    <source>
        <strain evidence="5">P08H-3</strain>
    </source>
</reference>
<dbReference type="InterPro" id="IPR051274">
    <property type="entry name" value="3-5_Exoribonuclease"/>
</dbReference>
<evidence type="ECO:0000313" key="6">
    <source>
        <dbReference type="Proteomes" id="UP001208570"/>
    </source>
</evidence>
<feature type="domain" description="Exonuclease" evidence="4">
    <location>
        <begin position="55"/>
        <end position="239"/>
    </location>
</feature>
<evidence type="ECO:0000313" key="5">
    <source>
        <dbReference type="EMBL" id="KAK2157668.1"/>
    </source>
</evidence>
<name>A0AAD9JQS9_9ANNE</name>
<dbReference type="InterPro" id="IPR012337">
    <property type="entry name" value="RNaseH-like_sf"/>
</dbReference>
<dbReference type="CDD" id="cd06133">
    <property type="entry name" value="ERI-1_3'hExo_like"/>
    <property type="match status" value="1"/>
</dbReference>
<dbReference type="Pfam" id="PF00929">
    <property type="entry name" value="RNase_T"/>
    <property type="match status" value="1"/>
</dbReference>
<dbReference type="AlphaFoldDB" id="A0AAD9JQS9"/>
<keyword evidence="3" id="KW-0269">Exonuclease</keyword>
<dbReference type="InterPro" id="IPR013520">
    <property type="entry name" value="Ribonucl_H"/>
</dbReference>
<keyword evidence="1" id="KW-0540">Nuclease</keyword>
<organism evidence="5 6">
    <name type="scientific">Paralvinella palmiformis</name>
    <dbReference type="NCBI Taxonomy" id="53620"/>
    <lineage>
        <taxon>Eukaryota</taxon>
        <taxon>Metazoa</taxon>
        <taxon>Spiralia</taxon>
        <taxon>Lophotrochozoa</taxon>
        <taxon>Annelida</taxon>
        <taxon>Polychaeta</taxon>
        <taxon>Sedentaria</taxon>
        <taxon>Canalipalpata</taxon>
        <taxon>Terebellida</taxon>
        <taxon>Terebelliformia</taxon>
        <taxon>Alvinellidae</taxon>
        <taxon>Paralvinella</taxon>
    </lineage>
</organism>
<evidence type="ECO:0000259" key="4">
    <source>
        <dbReference type="SMART" id="SM00479"/>
    </source>
</evidence>
<proteinExistence type="predicted"/>
<comment type="caution">
    <text evidence="5">The sequence shown here is derived from an EMBL/GenBank/DDBJ whole genome shotgun (WGS) entry which is preliminary data.</text>
</comment>
<evidence type="ECO:0000256" key="2">
    <source>
        <dbReference type="ARBA" id="ARBA00022801"/>
    </source>
</evidence>
<dbReference type="GO" id="GO:0003676">
    <property type="term" value="F:nucleic acid binding"/>
    <property type="evidence" value="ECO:0007669"/>
    <property type="project" value="InterPro"/>
</dbReference>
<dbReference type="Gene3D" id="3.30.420.10">
    <property type="entry name" value="Ribonuclease H-like superfamily/Ribonuclease H"/>
    <property type="match status" value="1"/>
</dbReference>
<dbReference type="Proteomes" id="UP001208570">
    <property type="component" value="Unassembled WGS sequence"/>
</dbReference>
<dbReference type="PANTHER" id="PTHR23044">
    <property type="entry name" value="3'-5' EXONUCLEASE ERI1-RELATED"/>
    <property type="match status" value="1"/>
</dbReference>
<sequence>MFRRILELAINDITLRHCTIANKSRSTRPKLFFNTLTMAKSNTGGSTIKPQNYNYFLVLDFEATCSKGRYIKPQEIIEFPVLKVSGVTFETESTFHQYVEPQVHKELSPFCTELTGIIQEMVDGQPNITETLQKLDVWMKNEGLLEPGVRSVFVTCGDWDLKTMLPNQSAYFGFTYAEYLKHWINIKKPFCESLGFYPKGMMPMLSQLKVEHEGRHHSGIDDSKNIAQILKQIALRGYVFKETGSL</sequence>